<proteinExistence type="predicted"/>
<evidence type="ECO:0000313" key="4">
    <source>
        <dbReference type="Proteomes" id="UP001454086"/>
    </source>
</evidence>
<dbReference type="InterPro" id="IPR013559">
    <property type="entry name" value="YheO"/>
</dbReference>
<dbReference type="EMBL" id="JBBMFM010000034">
    <property type="protein sequence ID" value="MEQ2425533.1"/>
    <property type="molecule type" value="Genomic_DNA"/>
</dbReference>
<comment type="caution">
    <text evidence="3">The sequence shown here is derived from an EMBL/GenBank/DDBJ whole genome shotgun (WGS) entry which is preliminary data.</text>
</comment>
<dbReference type="InterPro" id="IPR039446">
    <property type="entry name" value="DauR-like"/>
</dbReference>
<dbReference type="PANTHER" id="PTHR35568">
    <property type="entry name" value="TRANSCRIPTIONAL REGULATOR DAUR"/>
    <property type="match status" value="1"/>
</dbReference>
<dbReference type="Pfam" id="PF08348">
    <property type="entry name" value="PAS_6"/>
    <property type="match status" value="1"/>
</dbReference>
<protein>
    <submittedName>
        <fullName evidence="3">PAS domain-containing protein</fullName>
    </submittedName>
</protein>
<reference evidence="3 4" key="1">
    <citation type="submission" date="2024-03" db="EMBL/GenBank/DDBJ databases">
        <title>Human intestinal bacterial collection.</title>
        <authorList>
            <person name="Pauvert C."/>
            <person name="Hitch T.C.A."/>
            <person name="Clavel T."/>
        </authorList>
    </citation>
    <scope>NUCLEOTIDE SEQUENCE [LARGE SCALE GENOMIC DNA]</scope>
    <source>
        <strain evidence="3 4">CLA-SR-H021</strain>
    </source>
</reference>
<evidence type="ECO:0000259" key="2">
    <source>
        <dbReference type="Pfam" id="PF13309"/>
    </source>
</evidence>
<feature type="domain" description="YheO-like" evidence="1">
    <location>
        <begin position="11"/>
        <end position="121"/>
    </location>
</feature>
<dbReference type="Proteomes" id="UP001454086">
    <property type="component" value="Unassembled WGS sequence"/>
</dbReference>
<evidence type="ECO:0000259" key="1">
    <source>
        <dbReference type="Pfam" id="PF08348"/>
    </source>
</evidence>
<accession>A0ABV1D556</accession>
<keyword evidence="4" id="KW-1185">Reference proteome</keyword>
<dbReference type="RefSeq" id="WP_040382055.1">
    <property type="nucleotide sequence ID" value="NZ_JBBMFM010000034.1"/>
</dbReference>
<dbReference type="Pfam" id="PF13309">
    <property type="entry name" value="HTH_22"/>
    <property type="match status" value="1"/>
</dbReference>
<feature type="domain" description="Transcriptional regulator DauR-like HTH" evidence="2">
    <location>
        <begin position="157"/>
        <end position="212"/>
    </location>
</feature>
<dbReference type="PANTHER" id="PTHR35568:SF1">
    <property type="entry name" value="TRANSCRIPTIONAL REGULATOR DAUR"/>
    <property type="match status" value="1"/>
</dbReference>
<sequence>MKLTKTDKLILESYASMLTGLSAYLGSAYEISLHSLEDYQHSVIKILNGYHSGRHIGAPITDLALNMLTRIQEDSDIDLGSYYAYNTINRSGERLKSSTIPIYGENNKIIGLICINFYLDSPLSEILESLSAKKEAPELNEHFSANVNDTIMNLVSEAKNQVMFNSSIPAVNRNKALIEVLYEQGVFNMKDSVLQVAEILGISRNTVYLHLRNIKEKNK</sequence>
<gene>
    <name evidence="3" type="ORF">WMQ36_11155</name>
</gene>
<evidence type="ECO:0000313" key="3">
    <source>
        <dbReference type="EMBL" id="MEQ2425533.1"/>
    </source>
</evidence>
<name>A0ABV1D556_9FIRM</name>
<organism evidence="3 4">
    <name type="scientific">Enterocloster hominis</name>
    <name type="common">ex Hitch et al. 2024</name>
    <dbReference type="NCBI Taxonomy" id="1917870"/>
    <lineage>
        <taxon>Bacteria</taxon>
        <taxon>Bacillati</taxon>
        <taxon>Bacillota</taxon>
        <taxon>Clostridia</taxon>
        <taxon>Lachnospirales</taxon>
        <taxon>Lachnospiraceae</taxon>
        <taxon>Enterocloster</taxon>
    </lineage>
</organism>
<dbReference type="InterPro" id="IPR039445">
    <property type="entry name" value="DauR-like_HTH"/>
</dbReference>